<evidence type="ECO:0000313" key="1">
    <source>
        <dbReference type="EMBL" id="EXB96880.1"/>
    </source>
</evidence>
<protein>
    <submittedName>
        <fullName evidence="1">Uncharacterized protein</fullName>
    </submittedName>
</protein>
<accession>W9RUT1</accession>
<gene>
    <name evidence="1" type="ORF">L484_016654</name>
</gene>
<name>W9RUT1_9ROSA</name>
<proteinExistence type="predicted"/>
<organism evidence="1 2">
    <name type="scientific">Morus notabilis</name>
    <dbReference type="NCBI Taxonomy" id="981085"/>
    <lineage>
        <taxon>Eukaryota</taxon>
        <taxon>Viridiplantae</taxon>
        <taxon>Streptophyta</taxon>
        <taxon>Embryophyta</taxon>
        <taxon>Tracheophyta</taxon>
        <taxon>Spermatophyta</taxon>
        <taxon>Magnoliopsida</taxon>
        <taxon>eudicotyledons</taxon>
        <taxon>Gunneridae</taxon>
        <taxon>Pentapetalae</taxon>
        <taxon>rosids</taxon>
        <taxon>fabids</taxon>
        <taxon>Rosales</taxon>
        <taxon>Moraceae</taxon>
        <taxon>Moreae</taxon>
        <taxon>Morus</taxon>
    </lineage>
</organism>
<reference evidence="2" key="1">
    <citation type="submission" date="2013-01" db="EMBL/GenBank/DDBJ databases">
        <title>Draft Genome Sequence of a Mulberry Tree, Morus notabilis C.K. Schneid.</title>
        <authorList>
            <person name="He N."/>
            <person name="Zhao S."/>
        </authorList>
    </citation>
    <scope>NUCLEOTIDE SEQUENCE</scope>
</reference>
<dbReference type="EMBL" id="KE345251">
    <property type="protein sequence ID" value="EXB96880.1"/>
    <property type="molecule type" value="Genomic_DNA"/>
</dbReference>
<keyword evidence="2" id="KW-1185">Reference proteome</keyword>
<dbReference type="AlphaFoldDB" id="W9RUT1"/>
<dbReference type="Proteomes" id="UP000030645">
    <property type="component" value="Unassembled WGS sequence"/>
</dbReference>
<evidence type="ECO:0000313" key="2">
    <source>
        <dbReference type="Proteomes" id="UP000030645"/>
    </source>
</evidence>
<sequence length="64" mass="6898">MAHVAFEKITLNQSASFFCHGRPKSEPASPLITAPIVIECMNILASTDQQLATAKEEGPKGEEL</sequence>